<sequence length="135" mass="14903">MAAEIWALVFMCLFVALAWFPASVAKKQAYGLRWLASNRESEGLPPLPEWGQRAMRAHDNLRDNFPAWAALVLLIIVMDWSSATSAWAATLFPIARVGHMVSYIGGWFMPRFICYTVGLICTLVLAGVAICGLLA</sequence>
<dbReference type="RefSeq" id="WP_253445590.1">
    <property type="nucleotide sequence ID" value="NZ_JALJYF010000001.1"/>
</dbReference>
<dbReference type="Proteomes" id="UP001523550">
    <property type="component" value="Unassembled WGS sequence"/>
</dbReference>
<gene>
    <name evidence="6" type="ORF">J2T60_000737</name>
</gene>
<comment type="subcellular location">
    <subcellularLocation>
        <location evidence="1">Membrane</location>
    </subcellularLocation>
</comment>
<comment type="caution">
    <text evidence="6">The sequence shown here is derived from an EMBL/GenBank/DDBJ whole genome shotgun (WGS) entry which is preliminary data.</text>
</comment>
<evidence type="ECO:0000313" key="7">
    <source>
        <dbReference type="Proteomes" id="UP001523550"/>
    </source>
</evidence>
<keyword evidence="7" id="KW-1185">Reference proteome</keyword>
<evidence type="ECO:0000256" key="5">
    <source>
        <dbReference type="SAM" id="Phobius"/>
    </source>
</evidence>
<keyword evidence="4 5" id="KW-0472">Membrane</keyword>
<dbReference type="PANTHER" id="PTHR35371:SF1">
    <property type="entry name" value="BLR7753 PROTEIN"/>
    <property type="match status" value="1"/>
</dbReference>
<evidence type="ECO:0000256" key="4">
    <source>
        <dbReference type="ARBA" id="ARBA00023136"/>
    </source>
</evidence>
<dbReference type="InterPro" id="IPR023352">
    <property type="entry name" value="MAPEG-like_dom_sf"/>
</dbReference>
<proteinExistence type="predicted"/>
<dbReference type="Gene3D" id="1.20.120.550">
    <property type="entry name" value="Membrane associated eicosanoid/glutathione metabolism-like domain"/>
    <property type="match status" value="1"/>
</dbReference>
<dbReference type="PANTHER" id="PTHR35371">
    <property type="entry name" value="INNER MEMBRANE PROTEIN"/>
    <property type="match status" value="1"/>
</dbReference>
<feature type="transmembrane region" description="Helical" evidence="5">
    <location>
        <begin position="112"/>
        <end position="134"/>
    </location>
</feature>
<keyword evidence="2 5" id="KW-0812">Transmembrane</keyword>
<feature type="transmembrane region" description="Helical" evidence="5">
    <location>
        <begin position="65"/>
        <end position="92"/>
    </location>
</feature>
<reference evidence="6 7" key="1">
    <citation type="submission" date="2022-03" db="EMBL/GenBank/DDBJ databases">
        <title>Genomic Encyclopedia of Type Strains, Phase III (KMG-III): the genomes of soil and plant-associated and newly described type strains.</title>
        <authorList>
            <person name="Whitman W."/>
        </authorList>
    </citation>
    <scope>NUCLEOTIDE SEQUENCE [LARGE SCALE GENOMIC DNA]</scope>
    <source>
        <strain evidence="6 7">BSker1</strain>
    </source>
</reference>
<evidence type="ECO:0000256" key="3">
    <source>
        <dbReference type="ARBA" id="ARBA00022989"/>
    </source>
</evidence>
<protein>
    <submittedName>
        <fullName evidence="6">MAPEG superfamily protein</fullName>
    </submittedName>
</protein>
<evidence type="ECO:0000256" key="1">
    <source>
        <dbReference type="ARBA" id="ARBA00004370"/>
    </source>
</evidence>
<evidence type="ECO:0000313" key="6">
    <source>
        <dbReference type="EMBL" id="MCP1726772.1"/>
    </source>
</evidence>
<evidence type="ECO:0000256" key="2">
    <source>
        <dbReference type="ARBA" id="ARBA00022692"/>
    </source>
</evidence>
<dbReference type="EMBL" id="JALJYF010000001">
    <property type="protein sequence ID" value="MCP1726772.1"/>
    <property type="molecule type" value="Genomic_DNA"/>
</dbReference>
<name>A0ABT1GA06_9GAMM</name>
<dbReference type="Pfam" id="PF01124">
    <property type="entry name" value="MAPEG"/>
    <property type="match status" value="1"/>
</dbReference>
<dbReference type="SUPFAM" id="SSF161084">
    <property type="entry name" value="MAPEG domain-like"/>
    <property type="match status" value="1"/>
</dbReference>
<organism evidence="6 7">
    <name type="scientific">Natronospira proteinivora</name>
    <dbReference type="NCBI Taxonomy" id="1807133"/>
    <lineage>
        <taxon>Bacteria</taxon>
        <taxon>Pseudomonadati</taxon>
        <taxon>Pseudomonadota</taxon>
        <taxon>Gammaproteobacteria</taxon>
        <taxon>Natronospirales</taxon>
        <taxon>Natronospiraceae</taxon>
        <taxon>Natronospira</taxon>
    </lineage>
</organism>
<keyword evidence="3 5" id="KW-1133">Transmembrane helix</keyword>
<dbReference type="InterPro" id="IPR001129">
    <property type="entry name" value="Membr-assoc_MAPEG"/>
</dbReference>
<accession>A0ABT1GA06</accession>